<dbReference type="Proteomes" id="UP000095651">
    <property type="component" value="Unassembled WGS sequence"/>
</dbReference>
<dbReference type="SUPFAM" id="SSF53098">
    <property type="entry name" value="Ribonuclease H-like"/>
    <property type="match status" value="1"/>
</dbReference>
<proteinExistence type="predicted"/>
<evidence type="ECO:0000256" key="3">
    <source>
        <dbReference type="ARBA" id="ARBA00023014"/>
    </source>
</evidence>
<evidence type="ECO:0000313" key="6">
    <source>
        <dbReference type="Proteomes" id="UP000095651"/>
    </source>
</evidence>
<accession>A0A174MZ68</accession>
<dbReference type="GO" id="GO:0015074">
    <property type="term" value="P:DNA integration"/>
    <property type="evidence" value="ECO:0007669"/>
    <property type="project" value="InterPro"/>
</dbReference>
<keyword evidence="2" id="KW-0408">Iron</keyword>
<feature type="domain" description="Integrase catalytic" evidence="4">
    <location>
        <begin position="240"/>
        <end position="403"/>
    </location>
</feature>
<keyword evidence="1" id="KW-0479">Metal-binding</keyword>
<evidence type="ECO:0000256" key="2">
    <source>
        <dbReference type="ARBA" id="ARBA00023004"/>
    </source>
</evidence>
<organism evidence="5 6">
    <name type="scientific">Hungatella hathewayi</name>
    <dbReference type="NCBI Taxonomy" id="154046"/>
    <lineage>
        <taxon>Bacteria</taxon>
        <taxon>Bacillati</taxon>
        <taxon>Bacillota</taxon>
        <taxon>Clostridia</taxon>
        <taxon>Lachnospirales</taxon>
        <taxon>Lachnospiraceae</taxon>
        <taxon>Hungatella</taxon>
    </lineage>
</organism>
<dbReference type="PANTHER" id="PTHR10948:SF23">
    <property type="entry name" value="TRANSPOSASE INSI FOR INSERTION SEQUENCE ELEMENT IS30A-RELATED"/>
    <property type="match status" value="1"/>
</dbReference>
<dbReference type="InterPro" id="IPR017900">
    <property type="entry name" value="4Fe4S_Fe_S_CS"/>
</dbReference>
<name>A0A174MZ68_9FIRM</name>
<dbReference type="Gene3D" id="3.30.420.10">
    <property type="entry name" value="Ribonuclease H-like superfamily/Ribonuclease H"/>
    <property type="match status" value="1"/>
</dbReference>
<evidence type="ECO:0000256" key="1">
    <source>
        <dbReference type="ARBA" id="ARBA00022723"/>
    </source>
</evidence>
<dbReference type="GO" id="GO:0005829">
    <property type="term" value="C:cytosol"/>
    <property type="evidence" value="ECO:0007669"/>
    <property type="project" value="TreeGrafter"/>
</dbReference>
<reference evidence="5 6" key="1">
    <citation type="submission" date="2015-09" db="EMBL/GenBank/DDBJ databases">
        <authorList>
            <consortium name="Pathogen Informatics"/>
        </authorList>
    </citation>
    <scope>NUCLEOTIDE SEQUENCE [LARGE SCALE GENOMIC DNA]</scope>
    <source>
        <strain evidence="5 6">2789STDY5608850</strain>
    </source>
</reference>
<dbReference type="GO" id="GO:0004803">
    <property type="term" value="F:transposase activity"/>
    <property type="evidence" value="ECO:0007669"/>
    <property type="project" value="TreeGrafter"/>
</dbReference>
<dbReference type="AlphaFoldDB" id="A0A174MZ68"/>
<dbReference type="RefSeq" id="WP_081034397.1">
    <property type="nucleotide sequence ID" value="NZ_CABIXC010000030.1"/>
</dbReference>
<dbReference type="InterPro" id="IPR051917">
    <property type="entry name" value="Transposase-Integrase"/>
</dbReference>
<evidence type="ECO:0000259" key="4">
    <source>
        <dbReference type="PROSITE" id="PS50994"/>
    </source>
</evidence>
<dbReference type="GO" id="GO:0003676">
    <property type="term" value="F:nucleic acid binding"/>
    <property type="evidence" value="ECO:0007669"/>
    <property type="project" value="InterPro"/>
</dbReference>
<gene>
    <name evidence="5" type="ORF">ERS852407_05876</name>
</gene>
<dbReference type="GO" id="GO:0046872">
    <property type="term" value="F:metal ion binding"/>
    <property type="evidence" value="ECO:0007669"/>
    <property type="project" value="UniProtKB-KW"/>
</dbReference>
<dbReference type="PANTHER" id="PTHR10948">
    <property type="entry name" value="TRANSPOSASE"/>
    <property type="match status" value="1"/>
</dbReference>
<dbReference type="GO" id="GO:0032196">
    <property type="term" value="P:transposition"/>
    <property type="evidence" value="ECO:0007669"/>
    <property type="project" value="TreeGrafter"/>
</dbReference>
<protein>
    <submittedName>
        <fullName evidence="5">Integrase catalytic subunit</fullName>
    </submittedName>
</protein>
<keyword evidence="3" id="KW-0411">Iron-sulfur</keyword>
<dbReference type="GO" id="GO:0051536">
    <property type="term" value="F:iron-sulfur cluster binding"/>
    <property type="evidence" value="ECO:0007669"/>
    <property type="project" value="UniProtKB-KW"/>
</dbReference>
<dbReference type="Pfam" id="PF13936">
    <property type="entry name" value="HTH_38"/>
    <property type="match status" value="1"/>
</dbReference>
<sequence>MMNTHLSLDDRITISHMLSQQCSFKLIALAVGKNCTSISREVRNHIIFKKTGGYGRCYNACLHRMGCSHPSLCPSCSSSRKKLCSFCEKCNSNCPDFVPQYCPRLGKPPYVCNDCTDKQKCTLEKRFYHAASADKEYRDLLSESRSGTSYSEEEIKRLDALVSPLILRGQSLNHIYANNRDSLMVSKSTLYRLIGYNVFHARNIDLPRKVRYSRRRKAKVFKVDKACRTGRTFQDFNLFYKEHPDLPVTQMDSVEGQKGGKVLLTLHFVKAELMVAFLRDSNDSQSVIDCFDRLYLELGPDVFMSLIPLILTDNGSKFSNPGAIESDRQGNPRTRIFYCDPSSPGQKDSAEKNHEFIPYVLPKGTSFDALEQADISLLMDHINSYSRESLGNKCPYEMFEFLYGSRTLQALGVHRIPANEVNLTPSLLLNK</sequence>
<dbReference type="InterPro" id="IPR025246">
    <property type="entry name" value="IS30-like_HTH"/>
</dbReference>
<dbReference type="EMBL" id="CYZE01000030">
    <property type="protein sequence ID" value="CUP41643.1"/>
    <property type="molecule type" value="Genomic_DNA"/>
</dbReference>
<evidence type="ECO:0000313" key="5">
    <source>
        <dbReference type="EMBL" id="CUP41643.1"/>
    </source>
</evidence>
<dbReference type="InterPro" id="IPR001584">
    <property type="entry name" value="Integrase_cat-core"/>
</dbReference>
<dbReference type="InterPro" id="IPR012337">
    <property type="entry name" value="RNaseH-like_sf"/>
</dbReference>
<dbReference type="PROSITE" id="PS00198">
    <property type="entry name" value="4FE4S_FER_1"/>
    <property type="match status" value="1"/>
</dbReference>
<dbReference type="PROSITE" id="PS50994">
    <property type="entry name" value="INTEGRASE"/>
    <property type="match status" value="1"/>
</dbReference>
<dbReference type="InterPro" id="IPR036397">
    <property type="entry name" value="RNaseH_sf"/>
</dbReference>